<evidence type="ECO:0000313" key="8">
    <source>
        <dbReference type="Proteomes" id="UP000812844"/>
    </source>
</evidence>
<evidence type="ECO:0000256" key="2">
    <source>
        <dbReference type="ARBA" id="ARBA00023125"/>
    </source>
</evidence>
<feature type="domain" description="HTH marR-type" evidence="5">
    <location>
        <begin position="37"/>
        <end position="148"/>
    </location>
</feature>
<accession>A0ABS6W6R7</accession>
<feature type="domain" description="HTH arsR-type" evidence="6">
    <location>
        <begin position="34"/>
        <end position="113"/>
    </location>
</feature>
<evidence type="ECO:0000256" key="4">
    <source>
        <dbReference type="SAM" id="MobiDB-lite"/>
    </source>
</evidence>
<dbReference type="InterPro" id="IPR011991">
    <property type="entry name" value="ArsR-like_HTH"/>
</dbReference>
<feature type="region of interest" description="Disordered" evidence="4">
    <location>
        <begin position="1"/>
        <end position="27"/>
    </location>
</feature>
<evidence type="ECO:0000259" key="6">
    <source>
        <dbReference type="SMART" id="SM00418"/>
    </source>
</evidence>
<dbReference type="Proteomes" id="UP000812844">
    <property type="component" value="Unassembled WGS sequence"/>
</dbReference>
<dbReference type="RefSeq" id="WP_219080037.1">
    <property type="nucleotide sequence ID" value="NZ_JAHBBD010000003.1"/>
</dbReference>
<name>A0ABS6W6R7_9BIFI</name>
<dbReference type="EMBL" id="JAHBBD010000003">
    <property type="protein sequence ID" value="MBW3082170.1"/>
    <property type="molecule type" value="Genomic_DNA"/>
</dbReference>
<keyword evidence="8" id="KW-1185">Reference proteome</keyword>
<evidence type="ECO:0000259" key="5">
    <source>
        <dbReference type="SMART" id="SM00347"/>
    </source>
</evidence>
<dbReference type="InterPro" id="IPR051081">
    <property type="entry name" value="HTH_MetalResp_TranReg"/>
</dbReference>
<dbReference type="Pfam" id="PF12840">
    <property type="entry name" value="HTH_20"/>
    <property type="match status" value="1"/>
</dbReference>
<dbReference type="CDD" id="cd00090">
    <property type="entry name" value="HTH_ARSR"/>
    <property type="match status" value="1"/>
</dbReference>
<sequence length="208" mass="22862">MDDTTAGTTTAGTAPQQPNQAGTADEARRVDGVAQLRAVSHPTRLRIISLLGGAGPMTTGAVAEAIHETVGTVSYHLRLLEQNGLIDKVPSPDGDRRKSYWAVPQDGITVNLDRHTLPTSGEALLHAARQNRDRAYDRFLHAAQDLPQEWSSARDIDFVTRLTAQEWSTMLDELAAFMGRWEAIGRRHTDGDDSRMVMTVLTSFPYEP</sequence>
<evidence type="ECO:0000256" key="1">
    <source>
        <dbReference type="ARBA" id="ARBA00023015"/>
    </source>
</evidence>
<comment type="caution">
    <text evidence="7">The sequence shown here is derived from an EMBL/GenBank/DDBJ whole genome shotgun (WGS) entry which is preliminary data.</text>
</comment>
<evidence type="ECO:0000313" key="7">
    <source>
        <dbReference type="EMBL" id="MBW3082170.1"/>
    </source>
</evidence>
<feature type="compositionally biased region" description="Low complexity" evidence="4">
    <location>
        <begin position="1"/>
        <end position="14"/>
    </location>
</feature>
<proteinExistence type="predicted"/>
<dbReference type="InterPro" id="IPR000835">
    <property type="entry name" value="HTH_MarR-typ"/>
</dbReference>
<keyword evidence="2" id="KW-0238">DNA-binding</keyword>
<dbReference type="SMART" id="SM00418">
    <property type="entry name" value="HTH_ARSR"/>
    <property type="match status" value="1"/>
</dbReference>
<protein>
    <submittedName>
        <fullName evidence="7">Helix-turn-helix domain-containing protein</fullName>
    </submittedName>
</protein>
<keyword evidence="1" id="KW-0805">Transcription regulation</keyword>
<keyword evidence="3" id="KW-0804">Transcription</keyword>
<organism evidence="7 8">
    <name type="scientific">Bifidobacterium phasiani</name>
    <dbReference type="NCBI Taxonomy" id="2834431"/>
    <lineage>
        <taxon>Bacteria</taxon>
        <taxon>Bacillati</taxon>
        <taxon>Actinomycetota</taxon>
        <taxon>Actinomycetes</taxon>
        <taxon>Bifidobacteriales</taxon>
        <taxon>Bifidobacteriaceae</taxon>
        <taxon>Bifidobacterium</taxon>
    </lineage>
</organism>
<dbReference type="InterPro" id="IPR001845">
    <property type="entry name" value="HTH_ArsR_DNA-bd_dom"/>
</dbReference>
<dbReference type="PANTHER" id="PTHR33154:SF33">
    <property type="entry name" value="TRANSCRIPTIONAL REPRESSOR SDPR"/>
    <property type="match status" value="1"/>
</dbReference>
<dbReference type="PANTHER" id="PTHR33154">
    <property type="entry name" value="TRANSCRIPTIONAL REGULATOR, ARSR FAMILY"/>
    <property type="match status" value="1"/>
</dbReference>
<gene>
    <name evidence="7" type="ORF">KIH73_02030</name>
</gene>
<evidence type="ECO:0000256" key="3">
    <source>
        <dbReference type="ARBA" id="ARBA00023163"/>
    </source>
</evidence>
<reference evidence="7 8" key="1">
    <citation type="submission" date="2021-05" db="EMBL/GenBank/DDBJ databases">
        <title>Phylogenetic classification of ten novel species belonging to the genus Bifidobacterium comprising B. colchicus sp. nov., B. abeli sp. nov., B. bicoloris sp. nov., B. guerezis sp. nov., B. rosaliae sp. nov., B. santillanensis sp. nov., B. argentati sp. nov., B. amazzoni sp. nov., B. pluviali sp. nov., and B. pinnaculum sp. nov.</title>
        <authorList>
            <person name="Lugli G.A."/>
            <person name="Ruiz Garcia L."/>
            <person name="Margolles A."/>
            <person name="Ventura M."/>
        </authorList>
    </citation>
    <scope>NUCLEOTIDE SEQUENCE [LARGE SCALE GENOMIC DNA]</scope>
    <source>
        <strain evidence="7 8">6T3</strain>
    </source>
</reference>
<dbReference type="SMART" id="SM00347">
    <property type="entry name" value="HTH_MARR"/>
    <property type="match status" value="1"/>
</dbReference>